<feature type="compositionally biased region" description="Low complexity" evidence="1">
    <location>
        <begin position="103"/>
        <end position="126"/>
    </location>
</feature>
<feature type="compositionally biased region" description="Basic and acidic residues" evidence="1">
    <location>
        <begin position="75"/>
        <end position="101"/>
    </location>
</feature>
<feature type="compositionally biased region" description="Basic and acidic residues" evidence="1">
    <location>
        <begin position="50"/>
        <end position="62"/>
    </location>
</feature>
<dbReference type="AlphaFoldDB" id="A0A9D4RKB3"/>
<evidence type="ECO:0000313" key="3">
    <source>
        <dbReference type="Proteomes" id="UP000828390"/>
    </source>
</evidence>
<reference evidence="2" key="2">
    <citation type="submission" date="2020-11" db="EMBL/GenBank/DDBJ databases">
        <authorList>
            <person name="McCartney M.A."/>
            <person name="Auch B."/>
            <person name="Kono T."/>
            <person name="Mallez S."/>
            <person name="Becker A."/>
            <person name="Gohl D.M."/>
            <person name="Silverstein K.A.T."/>
            <person name="Koren S."/>
            <person name="Bechman K.B."/>
            <person name="Herman A."/>
            <person name="Abrahante J.E."/>
            <person name="Garbe J."/>
        </authorList>
    </citation>
    <scope>NUCLEOTIDE SEQUENCE</scope>
    <source>
        <strain evidence="2">Duluth1</strain>
        <tissue evidence="2">Whole animal</tissue>
    </source>
</reference>
<accession>A0A9D4RKB3</accession>
<sequence length="142" mass="16013">MAKKRESRERSVSRDKRTVVEKSTRTERQVEREDSSSVDQWEKGTSSKVAAEEERPKETEKGLKRRRQESEWDQDFDHRDNIELGEEAVSKRNMGPDRDRGVSPSGEISSSSSSSSASSCSSAMLGLSSSLKDRAFRILKKG</sequence>
<reference evidence="2" key="1">
    <citation type="journal article" date="2019" name="bioRxiv">
        <title>The Genome of the Zebra Mussel, Dreissena polymorpha: A Resource for Invasive Species Research.</title>
        <authorList>
            <person name="McCartney M.A."/>
            <person name="Auch B."/>
            <person name="Kono T."/>
            <person name="Mallez S."/>
            <person name="Zhang Y."/>
            <person name="Obille A."/>
            <person name="Becker A."/>
            <person name="Abrahante J.E."/>
            <person name="Garbe J."/>
            <person name="Badalamenti J.P."/>
            <person name="Herman A."/>
            <person name="Mangelson H."/>
            <person name="Liachko I."/>
            <person name="Sullivan S."/>
            <person name="Sone E.D."/>
            <person name="Koren S."/>
            <person name="Silverstein K.A.T."/>
            <person name="Beckman K.B."/>
            <person name="Gohl D.M."/>
        </authorList>
    </citation>
    <scope>NUCLEOTIDE SEQUENCE</scope>
    <source>
        <strain evidence="2">Duluth1</strain>
        <tissue evidence="2">Whole animal</tissue>
    </source>
</reference>
<feature type="region of interest" description="Disordered" evidence="1">
    <location>
        <begin position="1"/>
        <end position="126"/>
    </location>
</feature>
<evidence type="ECO:0000313" key="2">
    <source>
        <dbReference type="EMBL" id="KAH3869507.1"/>
    </source>
</evidence>
<dbReference type="Proteomes" id="UP000828390">
    <property type="component" value="Unassembled WGS sequence"/>
</dbReference>
<comment type="caution">
    <text evidence="2">The sequence shown here is derived from an EMBL/GenBank/DDBJ whole genome shotgun (WGS) entry which is preliminary data.</text>
</comment>
<proteinExistence type="predicted"/>
<evidence type="ECO:0000256" key="1">
    <source>
        <dbReference type="SAM" id="MobiDB-lite"/>
    </source>
</evidence>
<gene>
    <name evidence="2" type="ORF">DPMN_032676</name>
</gene>
<name>A0A9D4RKB3_DREPO</name>
<keyword evidence="3" id="KW-1185">Reference proteome</keyword>
<feature type="compositionally biased region" description="Basic and acidic residues" evidence="1">
    <location>
        <begin position="1"/>
        <end position="35"/>
    </location>
</feature>
<feature type="compositionally biased region" description="Polar residues" evidence="1">
    <location>
        <begin position="37"/>
        <end position="48"/>
    </location>
</feature>
<dbReference type="EMBL" id="JAIWYP010000002">
    <property type="protein sequence ID" value="KAH3869507.1"/>
    <property type="molecule type" value="Genomic_DNA"/>
</dbReference>
<organism evidence="2 3">
    <name type="scientific">Dreissena polymorpha</name>
    <name type="common">Zebra mussel</name>
    <name type="synonym">Mytilus polymorpha</name>
    <dbReference type="NCBI Taxonomy" id="45954"/>
    <lineage>
        <taxon>Eukaryota</taxon>
        <taxon>Metazoa</taxon>
        <taxon>Spiralia</taxon>
        <taxon>Lophotrochozoa</taxon>
        <taxon>Mollusca</taxon>
        <taxon>Bivalvia</taxon>
        <taxon>Autobranchia</taxon>
        <taxon>Heteroconchia</taxon>
        <taxon>Euheterodonta</taxon>
        <taxon>Imparidentia</taxon>
        <taxon>Neoheterodontei</taxon>
        <taxon>Myida</taxon>
        <taxon>Dreissenoidea</taxon>
        <taxon>Dreissenidae</taxon>
        <taxon>Dreissena</taxon>
    </lineage>
</organism>
<protein>
    <submittedName>
        <fullName evidence="2">Uncharacterized protein</fullName>
    </submittedName>
</protein>